<sequence>MIQNIAGMLVGQDFGAWSRADIERIAGAAGWSVQDGEYSLPLETGGPLKARSMKISYGQDEFGFGEQTDLEVSETCAPEALAELHAATLAAVVAVLGPPAMVGGPDAWTFWRRPRVRLERNLRRSSVTLRVEPTEPAEEEEYKNAEYLPGWRPAHLWNAEPDVNSAAAKSLDGMMIYEAGPATTWDEFESSLRDLFVSLASDVPTLIDHVPHVGWEISEATGDHAVAGGFNADGVTVYSLVYNTTEYTTYPTLPLGPDSGSRVAQITVDTFRDWGITSPAGLRHECYVRNPVRLSAISGFRVPLA</sequence>
<reference evidence="1 2" key="1">
    <citation type="submission" date="2022-06" db="EMBL/GenBank/DDBJ databases">
        <title>New Species of the Genus Actinoplanes, ActinopZanes ferrugineus.</title>
        <authorList>
            <person name="Ding P."/>
        </authorList>
    </citation>
    <scope>NUCLEOTIDE SEQUENCE [LARGE SCALE GENOMIC DNA]</scope>
    <source>
        <strain evidence="1 2">TRM88003</strain>
    </source>
</reference>
<dbReference type="EMBL" id="JAMYJR010000028">
    <property type="protein sequence ID" value="MCO8274081.1"/>
    <property type="molecule type" value="Genomic_DNA"/>
</dbReference>
<gene>
    <name evidence="1" type="ORF">M1L60_26115</name>
</gene>
<dbReference type="Proteomes" id="UP001523369">
    <property type="component" value="Unassembled WGS sequence"/>
</dbReference>
<evidence type="ECO:0000313" key="2">
    <source>
        <dbReference type="Proteomes" id="UP001523369"/>
    </source>
</evidence>
<dbReference type="Pfam" id="PF19818">
    <property type="entry name" value="DUF6301"/>
    <property type="match status" value="1"/>
</dbReference>
<dbReference type="RefSeq" id="WP_253240156.1">
    <property type="nucleotide sequence ID" value="NZ_JAMYJR010000028.1"/>
</dbReference>
<comment type="caution">
    <text evidence="1">The sequence shown here is derived from an EMBL/GenBank/DDBJ whole genome shotgun (WGS) entry which is preliminary data.</text>
</comment>
<proteinExistence type="predicted"/>
<keyword evidence="2" id="KW-1185">Reference proteome</keyword>
<protein>
    <submittedName>
        <fullName evidence="1">Uncharacterized protein</fullName>
    </submittedName>
</protein>
<name>A0ABT1DTA7_9ACTN</name>
<accession>A0ABT1DTA7</accession>
<organism evidence="1 2">
    <name type="scientific">Paractinoplanes aksuensis</name>
    <dbReference type="NCBI Taxonomy" id="2939490"/>
    <lineage>
        <taxon>Bacteria</taxon>
        <taxon>Bacillati</taxon>
        <taxon>Actinomycetota</taxon>
        <taxon>Actinomycetes</taxon>
        <taxon>Micromonosporales</taxon>
        <taxon>Micromonosporaceae</taxon>
        <taxon>Paractinoplanes</taxon>
    </lineage>
</organism>
<evidence type="ECO:0000313" key="1">
    <source>
        <dbReference type="EMBL" id="MCO8274081.1"/>
    </source>
</evidence>
<dbReference type="InterPro" id="IPR046268">
    <property type="entry name" value="DUF6301"/>
</dbReference>